<dbReference type="Proteomes" id="UP000306918">
    <property type="component" value="Unassembled WGS sequence"/>
</dbReference>
<dbReference type="OrthoDB" id="979560at2"/>
<dbReference type="RefSeq" id="WP_136579347.1">
    <property type="nucleotide sequence ID" value="NZ_STFF01000006.1"/>
</dbReference>
<dbReference type="Gene3D" id="1.20.120.450">
    <property type="entry name" value="dinb family like domain"/>
    <property type="match status" value="1"/>
</dbReference>
<name>A0A4S8HLD4_9BACT</name>
<dbReference type="AlphaFoldDB" id="A0A4S8HLD4"/>
<evidence type="ECO:0000313" key="2">
    <source>
        <dbReference type="Proteomes" id="UP000306918"/>
    </source>
</evidence>
<protein>
    <submittedName>
        <fullName evidence="1">DinB family protein</fullName>
    </submittedName>
</protein>
<organism evidence="1 2">
    <name type="scientific">Niastella caeni</name>
    <dbReference type="NCBI Taxonomy" id="2569763"/>
    <lineage>
        <taxon>Bacteria</taxon>
        <taxon>Pseudomonadati</taxon>
        <taxon>Bacteroidota</taxon>
        <taxon>Chitinophagia</taxon>
        <taxon>Chitinophagales</taxon>
        <taxon>Chitinophagaceae</taxon>
        <taxon>Niastella</taxon>
    </lineage>
</organism>
<reference evidence="1 2" key="1">
    <citation type="submission" date="2019-04" db="EMBL/GenBank/DDBJ databases">
        <title>Niastella caeni sp. nov., isolated from activated sludge.</title>
        <authorList>
            <person name="Sheng M."/>
        </authorList>
    </citation>
    <scope>NUCLEOTIDE SEQUENCE [LARGE SCALE GENOMIC DNA]</scope>
    <source>
        <strain evidence="1 2">HX-2-15</strain>
    </source>
</reference>
<comment type="caution">
    <text evidence="1">The sequence shown here is derived from an EMBL/GenBank/DDBJ whole genome shotgun (WGS) entry which is preliminary data.</text>
</comment>
<dbReference type="SUPFAM" id="SSF109854">
    <property type="entry name" value="DinB/YfiT-like putative metalloenzymes"/>
    <property type="match status" value="1"/>
</dbReference>
<dbReference type="InterPro" id="IPR034660">
    <property type="entry name" value="DinB/YfiT-like"/>
</dbReference>
<proteinExistence type="predicted"/>
<dbReference type="EMBL" id="STFF01000006">
    <property type="protein sequence ID" value="THU36108.1"/>
    <property type="molecule type" value="Genomic_DNA"/>
</dbReference>
<sequence length="164" mass="18835">METQTASKRTTALLTLFDYHTGFFAKALEGISAEDMQNRLNTQANHPAWLAGSLVQQRFLMASETSPGLKQTGEELFKDFKGIQDGIQYPTTAEYLKDWERISPEARKALVQMDDKKLDSMFDMGEMKMPYYELICFNIYREANIIGQLALWRRLLGYPAIKYG</sequence>
<accession>A0A4S8HLD4</accession>
<gene>
    <name evidence="1" type="ORF">FAM09_22250</name>
</gene>
<keyword evidence="2" id="KW-1185">Reference proteome</keyword>
<evidence type="ECO:0000313" key="1">
    <source>
        <dbReference type="EMBL" id="THU36108.1"/>
    </source>
</evidence>